<feature type="transmembrane region" description="Helical" evidence="2">
    <location>
        <begin position="184"/>
        <end position="204"/>
    </location>
</feature>
<accession>A0A2M9R7U1</accession>
<proteinExistence type="predicted"/>
<organism evidence="3 4">
    <name type="scientific">Avrilella dinanensis</name>
    <dbReference type="NCBI Taxonomy" id="2008672"/>
    <lineage>
        <taxon>Bacteria</taxon>
        <taxon>Pseudomonadati</taxon>
        <taxon>Bacteroidota</taxon>
        <taxon>Flavobacteriia</taxon>
        <taxon>Flavobacteriales</taxon>
        <taxon>Flavobacteriaceae</taxon>
        <taxon>Avrilella</taxon>
    </lineage>
</organism>
<feature type="transmembrane region" description="Helical" evidence="2">
    <location>
        <begin position="149"/>
        <end position="172"/>
    </location>
</feature>
<keyword evidence="1" id="KW-0175">Coiled coil</keyword>
<feature type="coiled-coil region" evidence="1">
    <location>
        <begin position="61"/>
        <end position="96"/>
    </location>
</feature>
<keyword evidence="2" id="KW-1133">Transmembrane helix</keyword>
<protein>
    <submittedName>
        <fullName evidence="3">Uncharacterized protein</fullName>
    </submittedName>
</protein>
<name>A0A2M9R7U1_9FLAO</name>
<keyword evidence="2" id="KW-0472">Membrane</keyword>
<evidence type="ECO:0000313" key="4">
    <source>
        <dbReference type="Proteomes" id="UP000231960"/>
    </source>
</evidence>
<reference evidence="3 4" key="1">
    <citation type="submission" date="2017-06" db="EMBL/GenBank/DDBJ databases">
        <title>Description of Avrilella dinanensis gen. nov. sp. nov.</title>
        <authorList>
            <person name="Leyer C."/>
            <person name="Sassi M."/>
            <person name="Minet J."/>
            <person name="Kayal S."/>
            <person name="Cattoir V."/>
        </authorList>
    </citation>
    <scope>NUCLEOTIDE SEQUENCE [LARGE SCALE GENOMIC DNA]</scope>
    <source>
        <strain evidence="3 4">UR159</strain>
    </source>
</reference>
<gene>
    <name evidence="3" type="ORF">CDL10_10590</name>
</gene>
<dbReference type="Proteomes" id="UP000231960">
    <property type="component" value="Unassembled WGS sequence"/>
</dbReference>
<evidence type="ECO:0000256" key="2">
    <source>
        <dbReference type="SAM" id="Phobius"/>
    </source>
</evidence>
<evidence type="ECO:0000256" key="1">
    <source>
        <dbReference type="SAM" id="Coils"/>
    </source>
</evidence>
<dbReference type="AlphaFoldDB" id="A0A2M9R7U1"/>
<comment type="caution">
    <text evidence="3">The sequence shown here is derived from an EMBL/GenBank/DDBJ whole genome shotgun (WGS) entry which is preliminary data.</text>
</comment>
<sequence length="221" mass="26301">MSYYIKLHQVKSTNNFFYKKYQTLSNNELEKIAQNNIKYVSEARLAAISILKERNYDSHINKKIENELDIIENNKLQQLKEKNKQNETIISTLESIQHRKTARYKLSNGNELQVKRLKTNKYQIRIEHYMSIISPVVICKINENNQINYFPFFHTNSILFSLIISFILLGYIWYELGTISNELILIILAFPIINTILQLISFTYKHKLILSTFKQEIQKFR</sequence>
<evidence type="ECO:0000313" key="3">
    <source>
        <dbReference type="EMBL" id="PJR04940.1"/>
    </source>
</evidence>
<keyword evidence="4" id="KW-1185">Reference proteome</keyword>
<dbReference type="EMBL" id="NIPO01000001">
    <property type="protein sequence ID" value="PJR04940.1"/>
    <property type="molecule type" value="Genomic_DNA"/>
</dbReference>
<keyword evidence="2" id="KW-0812">Transmembrane</keyword>